<evidence type="ECO:0000313" key="4">
    <source>
        <dbReference type="Proteomes" id="UP000886885"/>
    </source>
</evidence>
<dbReference type="GO" id="GO:0005975">
    <property type="term" value="P:carbohydrate metabolic process"/>
    <property type="evidence" value="ECO:0007669"/>
    <property type="project" value="InterPro"/>
</dbReference>
<dbReference type="PROSITE" id="PS00653">
    <property type="entry name" value="GLYCOSYL_HYDROL_F1_2"/>
    <property type="match status" value="1"/>
</dbReference>
<reference evidence="3" key="1">
    <citation type="journal article" date="2020" name="bioRxiv">
        <title>Hybrid origin of Populus tomentosa Carr. identified through genome sequencing and phylogenomic analysis.</title>
        <authorList>
            <person name="An X."/>
            <person name="Gao K."/>
            <person name="Chen Z."/>
            <person name="Li J."/>
            <person name="Yang X."/>
            <person name="Yang X."/>
            <person name="Zhou J."/>
            <person name="Guo T."/>
            <person name="Zhao T."/>
            <person name="Huang S."/>
            <person name="Miao D."/>
            <person name="Khan W.U."/>
            <person name="Rao P."/>
            <person name="Ye M."/>
            <person name="Lei B."/>
            <person name="Liao W."/>
            <person name="Wang J."/>
            <person name="Ji L."/>
            <person name="Li Y."/>
            <person name="Guo B."/>
            <person name="Mustafa N.S."/>
            <person name="Li S."/>
            <person name="Yun Q."/>
            <person name="Keller S.R."/>
            <person name="Mao J."/>
            <person name="Zhang R."/>
            <person name="Strauss S.H."/>
        </authorList>
    </citation>
    <scope>NUCLEOTIDE SEQUENCE</scope>
    <source>
        <strain evidence="3">GM15</strain>
        <tissue evidence="3">Leaf</tissue>
    </source>
</reference>
<evidence type="ECO:0000313" key="3">
    <source>
        <dbReference type="EMBL" id="KAG6760023.1"/>
    </source>
</evidence>
<dbReference type="OrthoDB" id="65569at2759"/>
<comment type="similarity">
    <text evidence="2">Belongs to the glycosyl hydrolase 1 family.</text>
</comment>
<dbReference type="AlphaFoldDB" id="A0A8X7Z4J5"/>
<protein>
    <submittedName>
        <fullName evidence="3">Uncharacterized protein</fullName>
    </submittedName>
</protein>
<dbReference type="Proteomes" id="UP000886885">
    <property type="component" value="Chromosome 10A"/>
</dbReference>
<dbReference type="PANTHER" id="PTHR10353">
    <property type="entry name" value="GLYCOSYL HYDROLASE"/>
    <property type="match status" value="1"/>
</dbReference>
<name>A0A8X7Z4J5_POPTO</name>
<dbReference type="GO" id="GO:0008422">
    <property type="term" value="F:beta-glucosidase activity"/>
    <property type="evidence" value="ECO:0007669"/>
    <property type="project" value="TreeGrafter"/>
</dbReference>
<dbReference type="InterPro" id="IPR001360">
    <property type="entry name" value="Glyco_hydro_1"/>
</dbReference>
<keyword evidence="4" id="KW-1185">Reference proteome</keyword>
<accession>A0A8X7Z4J5</accession>
<dbReference type="InterPro" id="IPR033132">
    <property type="entry name" value="GH_1_N_CS"/>
</dbReference>
<dbReference type="PANTHER" id="PTHR10353:SF310">
    <property type="entry name" value="BETA-GLUCOSIDASE 42"/>
    <property type="match status" value="1"/>
</dbReference>
<evidence type="ECO:0000256" key="2">
    <source>
        <dbReference type="RuleBase" id="RU003690"/>
    </source>
</evidence>
<proteinExistence type="inferred from homology"/>
<dbReference type="Pfam" id="PF00232">
    <property type="entry name" value="Glyco_hydro_1"/>
    <property type="match status" value="2"/>
</dbReference>
<dbReference type="EMBL" id="JAAWWB010000019">
    <property type="protein sequence ID" value="KAG6760023.1"/>
    <property type="molecule type" value="Genomic_DNA"/>
</dbReference>
<evidence type="ECO:0000256" key="1">
    <source>
        <dbReference type="ARBA" id="ARBA00022801"/>
    </source>
</evidence>
<keyword evidence="1" id="KW-0378">Hydrolase</keyword>
<sequence>MMTVHNTFKWKLRLSRFNSADVWKYDNNKNEHEYLNEKEVSRSDFPPDFIFGVATSAYQIEGASNEGGRGPSIWDAFARSKVFMSYIHTQTEDIEIIAKLGFDAYRFSISWSRIFPDGLGTKVNDEGIAFYNNVINALLEKGIQPYVTLYHWDLPLHLQESMEGWLNKEVVVLVNVNEASVSGRQGSGSSQAFALPHQLRNELDKQGGQIGLVVDCEWAETVSNKTEDKVAASRRLEFQLGWYLNPLYYGDYPEVMREILGEQLPKFTEEDKELLRNPMDFVGLNHYTSRFITHATESPEESYYYKAQAMERKVEFEGGEPIGMDDEDIDAPLHEVLDDNLRVRYFKGYLASVAQAIK</sequence>
<organism evidence="3 4">
    <name type="scientific">Populus tomentosa</name>
    <name type="common">Chinese white poplar</name>
    <dbReference type="NCBI Taxonomy" id="118781"/>
    <lineage>
        <taxon>Eukaryota</taxon>
        <taxon>Viridiplantae</taxon>
        <taxon>Streptophyta</taxon>
        <taxon>Embryophyta</taxon>
        <taxon>Tracheophyta</taxon>
        <taxon>Spermatophyta</taxon>
        <taxon>Magnoliopsida</taxon>
        <taxon>eudicotyledons</taxon>
        <taxon>Gunneridae</taxon>
        <taxon>Pentapetalae</taxon>
        <taxon>rosids</taxon>
        <taxon>fabids</taxon>
        <taxon>Malpighiales</taxon>
        <taxon>Salicaceae</taxon>
        <taxon>Saliceae</taxon>
        <taxon>Populus</taxon>
    </lineage>
</organism>
<gene>
    <name evidence="3" type="ORF">POTOM_036522</name>
</gene>
<comment type="caution">
    <text evidence="3">The sequence shown here is derived from an EMBL/GenBank/DDBJ whole genome shotgun (WGS) entry which is preliminary data.</text>
</comment>